<evidence type="ECO:0000313" key="1">
    <source>
        <dbReference type="EMBL" id="KZC12891.1"/>
    </source>
</evidence>
<accession>A0A154PLY6</accession>
<dbReference type="AlphaFoldDB" id="A0A154PLY6"/>
<dbReference type="EMBL" id="KQ434977">
    <property type="protein sequence ID" value="KZC12891.1"/>
    <property type="molecule type" value="Genomic_DNA"/>
</dbReference>
<sequence length="61" mass="7297">MKSVCTCAPFNVFDLHFTERRTKKKRWENSPRFRVDSMENVEPRGKVNVPMNEHLRDFATI</sequence>
<reference evidence="1 2" key="1">
    <citation type="submission" date="2015-07" db="EMBL/GenBank/DDBJ databases">
        <title>The genome of Dufourea novaeangliae.</title>
        <authorList>
            <person name="Pan H."/>
            <person name="Kapheim K."/>
        </authorList>
    </citation>
    <scope>NUCLEOTIDE SEQUENCE [LARGE SCALE GENOMIC DNA]</scope>
    <source>
        <strain evidence="1">0120121106</strain>
        <tissue evidence="1">Whole body</tissue>
    </source>
</reference>
<protein>
    <submittedName>
        <fullName evidence="1">Uncharacterized protein</fullName>
    </submittedName>
</protein>
<name>A0A154PLY6_DUFNO</name>
<gene>
    <name evidence="1" type="ORF">WN55_04408</name>
</gene>
<dbReference type="Proteomes" id="UP000076502">
    <property type="component" value="Unassembled WGS sequence"/>
</dbReference>
<keyword evidence="2" id="KW-1185">Reference proteome</keyword>
<evidence type="ECO:0000313" key="2">
    <source>
        <dbReference type="Proteomes" id="UP000076502"/>
    </source>
</evidence>
<organism evidence="1 2">
    <name type="scientific">Dufourea novaeangliae</name>
    <name type="common">Sweat bee</name>
    <dbReference type="NCBI Taxonomy" id="178035"/>
    <lineage>
        <taxon>Eukaryota</taxon>
        <taxon>Metazoa</taxon>
        <taxon>Ecdysozoa</taxon>
        <taxon>Arthropoda</taxon>
        <taxon>Hexapoda</taxon>
        <taxon>Insecta</taxon>
        <taxon>Pterygota</taxon>
        <taxon>Neoptera</taxon>
        <taxon>Endopterygota</taxon>
        <taxon>Hymenoptera</taxon>
        <taxon>Apocrita</taxon>
        <taxon>Aculeata</taxon>
        <taxon>Apoidea</taxon>
        <taxon>Anthophila</taxon>
        <taxon>Halictidae</taxon>
        <taxon>Rophitinae</taxon>
        <taxon>Dufourea</taxon>
    </lineage>
</organism>
<proteinExistence type="predicted"/>